<dbReference type="NCBIfam" id="TIGR01498">
    <property type="entry name" value="folK"/>
    <property type="match status" value="1"/>
</dbReference>
<comment type="pathway">
    <text evidence="1">Cofactor biosynthesis; tetrahydrofolate biosynthesis; 2-amino-4-hydroxy-6-hydroxymethyl-7,8-dihydropteridine diphosphate from 7,8-dihydroneopterin triphosphate: step 4/4.</text>
</comment>
<evidence type="ECO:0000256" key="11">
    <source>
        <dbReference type="ARBA" id="ARBA00029766"/>
    </source>
</evidence>
<dbReference type="Pfam" id="PF01288">
    <property type="entry name" value="HPPK"/>
    <property type="match status" value="1"/>
</dbReference>
<organism evidence="14 15">
    <name type="scientific">Parapusillimonas granuli</name>
    <dbReference type="NCBI Taxonomy" id="380911"/>
    <lineage>
        <taxon>Bacteria</taxon>
        <taxon>Pseudomonadati</taxon>
        <taxon>Pseudomonadota</taxon>
        <taxon>Betaproteobacteria</taxon>
        <taxon>Burkholderiales</taxon>
        <taxon>Alcaligenaceae</taxon>
        <taxon>Parapusillimonas</taxon>
    </lineage>
</organism>
<protein>
    <recommendedName>
        <fullName evidence="4">2-amino-4-hydroxy-6-hydroxymethyldihydropteridine pyrophosphokinase</fullName>
        <ecNumber evidence="3">2.7.6.3</ecNumber>
    </recommendedName>
    <alternativeName>
        <fullName evidence="11">6-hydroxymethyl-7,8-dihydropterin pyrophosphokinase</fullName>
    </alternativeName>
    <alternativeName>
        <fullName evidence="12">7,8-dihydro-6-hydroxymethylpterin-pyrophosphokinase</fullName>
    </alternativeName>
</protein>
<keyword evidence="5 14" id="KW-0808">Transferase</keyword>
<evidence type="ECO:0000256" key="9">
    <source>
        <dbReference type="ARBA" id="ARBA00022909"/>
    </source>
</evidence>
<evidence type="ECO:0000256" key="4">
    <source>
        <dbReference type="ARBA" id="ARBA00016218"/>
    </source>
</evidence>
<dbReference type="GO" id="GO:0003848">
    <property type="term" value="F:2-amino-4-hydroxy-6-hydroxymethyldihydropteridine diphosphokinase activity"/>
    <property type="evidence" value="ECO:0007669"/>
    <property type="project" value="UniProtKB-EC"/>
</dbReference>
<name>A0A853FYB0_9BURK</name>
<dbReference type="EMBL" id="JACCEM010000002">
    <property type="protein sequence ID" value="NYT48662.1"/>
    <property type="molecule type" value="Genomic_DNA"/>
</dbReference>
<evidence type="ECO:0000256" key="10">
    <source>
        <dbReference type="ARBA" id="ARBA00029409"/>
    </source>
</evidence>
<evidence type="ECO:0000256" key="7">
    <source>
        <dbReference type="ARBA" id="ARBA00022777"/>
    </source>
</evidence>
<accession>A0A853FYB0</accession>
<keyword evidence="15" id="KW-1185">Reference proteome</keyword>
<dbReference type="GO" id="GO:0046654">
    <property type="term" value="P:tetrahydrofolate biosynthetic process"/>
    <property type="evidence" value="ECO:0007669"/>
    <property type="project" value="UniProtKB-UniPathway"/>
</dbReference>
<evidence type="ECO:0000256" key="8">
    <source>
        <dbReference type="ARBA" id="ARBA00022840"/>
    </source>
</evidence>
<evidence type="ECO:0000256" key="2">
    <source>
        <dbReference type="ARBA" id="ARBA00005810"/>
    </source>
</evidence>
<evidence type="ECO:0000256" key="6">
    <source>
        <dbReference type="ARBA" id="ARBA00022741"/>
    </source>
</evidence>
<dbReference type="UniPathway" id="UPA00077">
    <property type="reaction ID" value="UER00155"/>
</dbReference>
<dbReference type="EC" id="2.7.6.3" evidence="3"/>
<keyword evidence="8" id="KW-0067">ATP-binding</keyword>
<evidence type="ECO:0000313" key="14">
    <source>
        <dbReference type="EMBL" id="NYT48662.1"/>
    </source>
</evidence>
<feature type="domain" description="7,8-dihydro-6-hydroxymethylpterin-pyrophosphokinase" evidence="13">
    <location>
        <begin position="87"/>
        <end position="98"/>
    </location>
</feature>
<sequence length="158" mass="16938">MILAYIGMGANLGDARRTLLAAARELSELPGTAGLALSRFYRSAPVDAGGPDYVNAVAAIRTSLDAHALLKALQAIEDRHGRLRPYRNAPRTLDLDLLLYGAETIDDADLTVPHPRMHQRAFVLRPLADLAPDTVLPQGGLPELLAACAGQELQILPD</sequence>
<dbReference type="SUPFAM" id="SSF55083">
    <property type="entry name" value="6-hydroxymethyl-7,8-dihydropterin pyrophosphokinase, HPPK"/>
    <property type="match status" value="1"/>
</dbReference>
<proteinExistence type="inferred from homology"/>
<dbReference type="RefSeq" id="WP_180153944.1">
    <property type="nucleotide sequence ID" value="NZ_JACCEM010000002.1"/>
</dbReference>
<comment type="similarity">
    <text evidence="2">Belongs to the HPPK family.</text>
</comment>
<evidence type="ECO:0000256" key="12">
    <source>
        <dbReference type="ARBA" id="ARBA00033413"/>
    </source>
</evidence>
<comment type="caution">
    <text evidence="14">The sequence shown here is derived from an EMBL/GenBank/DDBJ whole genome shotgun (WGS) entry which is preliminary data.</text>
</comment>
<evidence type="ECO:0000256" key="5">
    <source>
        <dbReference type="ARBA" id="ARBA00022679"/>
    </source>
</evidence>
<dbReference type="CDD" id="cd00483">
    <property type="entry name" value="HPPK"/>
    <property type="match status" value="1"/>
</dbReference>
<dbReference type="Gene3D" id="3.30.70.560">
    <property type="entry name" value="7,8-Dihydro-6-hydroxymethylpterin-pyrophosphokinase HPPK"/>
    <property type="match status" value="1"/>
</dbReference>
<evidence type="ECO:0000256" key="1">
    <source>
        <dbReference type="ARBA" id="ARBA00005051"/>
    </source>
</evidence>
<gene>
    <name evidence="14" type="primary">folK</name>
    <name evidence="14" type="ORF">H0A72_05005</name>
</gene>
<evidence type="ECO:0000256" key="3">
    <source>
        <dbReference type="ARBA" id="ARBA00013253"/>
    </source>
</evidence>
<evidence type="ECO:0000313" key="15">
    <source>
        <dbReference type="Proteomes" id="UP000559809"/>
    </source>
</evidence>
<dbReference type="InterPro" id="IPR000550">
    <property type="entry name" value="Hppk"/>
</dbReference>
<dbReference type="PROSITE" id="PS00794">
    <property type="entry name" value="HPPK"/>
    <property type="match status" value="1"/>
</dbReference>
<keyword evidence="9" id="KW-0289">Folate biosynthesis</keyword>
<keyword evidence="7 14" id="KW-0418">Kinase</keyword>
<dbReference type="GO" id="GO:0016301">
    <property type="term" value="F:kinase activity"/>
    <property type="evidence" value="ECO:0007669"/>
    <property type="project" value="UniProtKB-KW"/>
</dbReference>
<dbReference type="PANTHER" id="PTHR43071:SF1">
    <property type="entry name" value="2-AMINO-4-HYDROXY-6-HYDROXYMETHYLDIHYDROPTERIDINE PYROPHOSPHOKINASE"/>
    <property type="match status" value="1"/>
</dbReference>
<dbReference type="PANTHER" id="PTHR43071">
    <property type="entry name" value="2-AMINO-4-HYDROXY-6-HYDROXYMETHYLDIHYDROPTERIDINE PYROPHOSPHOKINASE"/>
    <property type="match status" value="1"/>
</dbReference>
<dbReference type="Proteomes" id="UP000559809">
    <property type="component" value="Unassembled WGS sequence"/>
</dbReference>
<reference evidence="14 15" key="1">
    <citation type="submission" date="2020-07" db="EMBL/GenBank/DDBJ databases">
        <title>Taxonomic revisions and descriptions of new bacterial species based on genomic comparisons in the high-G+C-content subgroup of the family Alcaligenaceae.</title>
        <authorList>
            <person name="Szabo A."/>
            <person name="Felfoldi T."/>
        </authorList>
    </citation>
    <scope>NUCLEOTIDE SEQUENCE [LARGE SCALE GENOMIC DNA]</scope>
    <source>
        <strain evidence="14 15">LMG 24012</strain>
    </source>
</reference>
<keyword evidence="6" id="KW-0547">Nucleotide-binding</keyword>
<evidence type="ECO:0000259" key="13">
    <source>
        <dbReference type="PROSITE" id="PS00794"/>
    </source>
</evidence>
<comment type="function">
    <text evidence="10">Catalyzes the transfer of pyrophosphate from adenosine triphosphate (ATP) to 6-hydroxymethyl-7,8-dihydropterin, an enzymatic step in folate biosynthesis pathway.</text>
</comment>
<dbReference type="AlphaFoldDB" id="A0A853FYB0"/>
<dbReference type="GO" id="GO:0005524">
    <property type="term" value="F:ATP binding"/>
    <property type="evidence" value="ECO:0007669"/>
    <property type="project" value="UniProtKB-KW"/>
</dbReference>
<dbReference type="InterPro" id="IPR035907">
    <property type="entry name" value="Hppk_sf"/>
</dbReference>
<dbReference type="GO" id="GO:0046656">
    <property type="term" value="P:folic acid biosynthetic process"/>
    <property type="evidence" value="ECO:0007669"/>
    <property type="project" value="UniProtKB-KW"/>
</dbReference>